<dbReference type="OrthoDB" id="1903104at2759"/>
<dbReference type="GO" id="GO:0003682">
    <property type="term" value="F:chromatin binding"/>
    <property type="evidence" value="ECO:0007669"/>
    <property type="project" value="TreeGrafter"/>
</dbReference>
<keyword evidence="4" id="KW-0862">Zinc</keyword>
<evidence type="ECO:0000256" key="8">
    <source>
        <dbReference type="ARBA" id="ARBA00023242"/>
    </source>
</evidence>
<dbReference type="CDD" id="cd15504">
    <property type="entry name" value="PHD_PRHA_like"/>
    <property type="match status" value="1"/>
</dbReference>
<evidence type="ECO:0000256" key="5">
    <source>
        <dbReference type="ARBA" id="ARBA00023015"/>
    </source>
</evidence>
<dbReference type="Gene3D" id="3.30.40.10">
    <property type="entry name" value="Zinc/RING finger domain, C3HC4 (zinc finger)"/>
    <property type="match status" value="1"/>
</dbReference>
<keyword evidence="8" id="KW-0539">Nucleus</keyword>
<reference evidence="10 11" key="1">
    <citation type="submission" date="2019-07" db="EMBL/GenBank/DDBJ databases">
        <title>De Novo Assembly of kiwifruit Actinidia rufa.</title>
        <authorList>
            <person name="Sugita-Konishi S."/>
            <person name="Sato K."/>
            <person name="Mori E."/>
            <person name="Abe Y."/>
            <person name="Kisaki G."/>
            <person name="Hamano K."/>
            <person name="Suezawa K."/>
            <person name="Otani M."/>
            <person name="Fukuda T."/>
            <person name="Manabe T."/>
            <person name="Gomi K."/>
            <person name="Tabuchi M."/>
            <person name="Akimitsu K."/>
            <person name="Kataoka I."/>
        </authorList>
    </citation>
    <scope>NUCLEOTIDE SEQUENCE [LARGE SCALE GENOMIC DNA]</scope>
    <source>
        <strain evidence="11">cv. Fuchu</strain>
    </source>
</reference>
<evidence type="ECO:0000256" key="3">
    <source>
        <dbReference type="ARBA" id="ARBA00022771"/>
    </source>
</evidence>
<dbReference type="Proteomes" id="UP000585474">
    <property type="component" value="Unassembled WGS sequence"/>
</dbReference>
<feature type="compositionally biased region" description="Basic residues" evidence="9">
    <location>
        <begin position="38"/>
        <end position="53"/>
    </location>
</feature>
<evidence type="ECO:0000256" key="9">
    <source>
        <dbReference type="SAM" id="MobiDB-lite"/>
    </source>
</evidence>
<keyword evidence="6 10" id="KW-0238">DNA-binding</keyword>
<feature type="region of interest" description="Disordered" evidence="9">
    <location>
        <begin position="330"/>
        <end position="406"/>
    </location>
</feature>
<comment type="caution">
    <text evidence="10">The sequence shown here is derived from an EMBL/GenBank/DDBJ whole genome shotgun (WGS) entry which is preliminary data.</text>
</comment>
<dbReference type="GO" id="GO:0003677">
    <property type="term" value="F:DNA binding"/>
    <property type="evidence" value="ECO:0007669"/>
    <property type="project" value="UniProtKB-KW"/>
</dbReference>
<sequence>MQGSGRKLTKQETENPSLTKTGTVSKLNAAIHIINGTKRSHMKRHRQKLKSHGKTVGPTVSKKKIIKSVSKGMRNGSSSRPVTLEKTLHNTKLYKKQHSLSLQCEKPSFTSCKEIGKEANGDVKSQKVKTRRKRRKQRDNTELDEPSRLQRRTRYLLIKMKLEQNLIDAYSGEGWKGQSREKIKPEKELQRAKKQILKCKLGIRDAIRQLHFLSSVGHIEDSAIAPDGSVHHEHIICAKCKLQEAFPDNDIILCDGTCNCAFHQKIERLARFMMKLSVIIIFSVPPGDQGWFCKFCECKMEILESVNAHLGTRFSEDSRWEDIFKDEASLPGGGALLDQEQEWPSDDSEDADYDPEKNENSCSYSRAGSEADTSDDASSSSNLWSLEDEVFTESGRPSKRSKGEWNTPFESYIDVDSDKTTDNEILNGPRQRSAVDYKKLYAEMFGKDALASDQISEDEDWGPAKRKRRGKESDAASTLMTLCESEKKFPSENTTERKKEMLPPNETTKQSLFRIPHIAVERLRLVFAENELPSRAVRENLSKQLGSCSAGKFGTCTRDLGSNVTVQEDEAKQLLSPKFTKESRKNGKDEAADSLALKDISSVTPVHSSKHLKSVNMRKNRHFLSSPSKKRKHKGSLLNRNKADTDFGDDVSLKLLKDFAKKKKRVNFKAGTGVEEAEAELERLCKVKRKVEKLQQVLLGLPNRKSHKTDALVINEHSVIYVPVAELRDKI</sequence>
<evidence type="ECO:0000313" key="11">
    <source>
        <dbReference type="Proteomes" id="UP000585474"/>
    </source>
</evidence>
<keyword evidence="3" id="KW-0863">Zinc-finger</keyword>
<dbReference type="PANTHER" id="PTHR12628:SF10">
    <property type="entry name" value="HOMEOBOX DOMAIN-CONTAINING PROTEIN"/>
    <property type="match status" value="1"/>
</dbReference>
<feature type="compositionally biased region" description="Basic residues" evidence="9">
    <location>
        <begin position="622"/>
        <end position="635"/>
    </location>
</feature>
<dbReference type="GO" id="GO:0045814">
    <property type="term" value="P:negative regulation of gene expression, epigenetic"/>
    <property type="evidence" value="ECO:0007669"/>
    <property type="project" value="TreeGrafter"/>
</dbReference>
<feature type="compositionally biased region" description="Acidic residues" evidence="9">
    <location>
        <begin position="339"/>
        <end position="353"/>
    </location>
</feature>
<name>A0A7J0GCY5_9ERIC</name>
<organism evidence="10 11">
    <name type="scientific">Actinidia rufa</name>
    <dbReference type="NCBI Taxonomy" id="165716"/>
    <lineage>
        <taxon>Eukaryota</taxon>
        <taxon>Viridiplantae</taxon>
        <taxon>Streptophyta</taxon>
        <taxon>Embryophyta</taxon>
        <taxon>Tracheophyta</taxon>
        <taxon>Spermatophyta</taxon>
        <taxon>Magnoliopsida</taxon>
        <taxon>eudicotyledons</taxon>
        <taxon>Gunneridae</taxon>
        <taxon>Pentapetalae</taxon>
        <taxon>asterids</taxon>
        <taxon>Ericales</taxon>
        <taxon>Actinidiaceae</taxon>
        <taxon>Actinidia</taxon>
    </lineage>
</organism>
<keyword evidence="5" id="KW-0805">Transcription regulation</keyword>
<feature type="compositionally biased region" description="Basic residues" evidence="9">
    <location>
        <begin position="126"/>
        <end position="137"/>
    </location>
</feature>
<evidence type="ECO:0000256" key="1">
    <source>
        <dbReference type="ARBA" id="ARBA00004123"/>
    </source>
</evidence>
<dbReference type="GO" id="GO:0005634">
    <property type="term" value="C:nucleus"/>
    <property type="evidence" value="ECO:0007669"/>
    <property type="project" value="UniProtKB-SubCell"/>
</dbReference>
<comment type="subcellular location">
    <subcellularLocation>
        <location evidence="1">Nucleus</location>
    </subcellularLocation>
</comment>
<feature type="region of interest" description="Disordered" evidence="9">
    <location>
        <begin position="454"/>
        <end position="476"/>
    </location>
</feature>
<keyword evidence="11" id="KW-1185">Reference proteome</keyword>
<keyword evidence="7" id="KW-0804">Transcription</keyword>
<feature type="region of interest" description="Disordered" evidence="9">
    <location>
        <begin position="38"/>
        <end position="59"/>
    </location>
</feature>
<dbReference type="GO" id="GO:0008270">
    <property type="term" value="F:zinc ion binding"/>
    <property type="evidence" value="ECO:0007669"/>
    <property type="project" value="UniProtKB-KW"/>
</dbReference>
<dbReference type="EMBL" id="BJWL01000020">
    <property type="protein sequence ID" value="GFZ08639.1"/>
    <property type="molecule type" value="Genomic_DNA"/>
</dbReference>
<accession>A0A7J0GCY5</accession>
<feature type="compositionally biased region" description="Polar residues" evidence="9">
    <location>
        <begin position="14"/>
        <end position="24"/>
    </location>
</feature>
<evidence type="ECO:0000256" key="7">
    <source>
        <dbReference type="ARBA" id="ARBA00023163"/>
    </source>
</evidence>
<feature type="region of interest" description="Disordered" evidence="9">
    <location>
        <begin position="1"/>
        <end position="24"/>
    </location>
</feature>
<proteinExistence type="predicted"/>
<dbReference type="SUPFAM" id="SSF57903">
    <property type="entry name" value="FYVE/PHD zinc finger"/>
    <property type="match status" value="1"/>
</dbReference>
<evidence type="ECO:0000313" key="10">
    <source>
        <dbReference type="EMBL" id="GFZ08639.1"/>
    </source>
</evidence>
<dbReference type="AlphaFoldDB" id="A0A7J0GCY5"/>
<gene>
    <name evidence="10" type="ORF">Acr_20g0004470</name>
</gene>
<feature type="compositionally biased region" description="Low complexity" evidence="9">
    <location>
        <begin position="376"/>
        <end position="385"/>
    </location>
</feature>
<dbReference type="PANTHER" id="PTHR12628">
    <property type="entry name" value="POLYCOMB-LIKE TRANSCRIPTION FACTOR"/>
    <property type="match status" value="1"/>
</dbReference>
<dbReference type="InterPro" id="IPR013083">
    <property type="entry name" value="Znf_RING/FYVE/PHD"/>
</dbReference>
<evidence type="ECO:0000256" key="6">
    <source>
        <dbReference type="ARBA" id="ARBA00023125"/>
    </source>
</evidence>
<evidence type="ECO:0000256" key="4">
    <source>
        <dbReference type="ARBA" id="ARBA00022833"/>
    </source>
</evidence>
<protein>
    <submittedName>
        <fullName evidence="10">Pathogenesis related homeodomain protein A</fullName>
    </submittedName>
</protein>
<keyword evidence="10" id="KW-0371">Homeobox</keyword>
<dbReference type="InterPro" id="IPR045876">
    <property type="entry name" value="PRHA-like_PHD-finger"/>
</dbReference>
<evidence type="ECO:0000256" key="2">
    <source>
        <dbReference type="ARBA" id="ARBA00022723"/>
    </source>
</evidence>
<feature type="region of interest" description="Disordered" evidence="9">
    <location>
        <begin position="622"/>
        <end position="641"/>
    </location>
</feature>
<keyword evidence="2" id="KW-0479">Metal-binding</keyword>
<dbReference type="InterPro" id="IPR011011">
    <property type="entry name" value="Znf_FYVE_PHD"/>
</dbReference>
<feature type="region of interest" description="Disordered" evidence="9">
    <location>
        <begin position="120"/>
        <end position="146"/>
    </location>
</feature>